<evidence type="ECO:0000313" key="4">
    <source>
        <dbReference type="Proteomes" id="UP000242243"/>
    </source>
</evidence>
<dbReference type="OrthoDB" id="7205479at2"/>
<dbReference type="EMBL" id="BJWI01000022">
    <property type="protein sequence ID" value="GEM02038.1"/>
    <property type="molecule type" value="Genomic_DNA"/>
</dbReference>
<dbReference type="STRING" id="306540.SAMN05421839_11516"/>
<dbReference type="InterPro" id="IPR007165">
    <property type="entry name" value="Phage_holin_4_2"/>
</dbReference>
<dbReference type="RefSeq" id="WP_089831747.1">
    <property type="nucleotide sequence ID" value="NZ_BJWI01000022.1"/>
</dbReference>
<gene>
    <name evidence="2" type="primary">yvlD</name>
    <name evidence="2" type="ORF">HHA03_15700</name>
    <name evidence="3" type="ORF">SAMN05421839_11516</name>
</gene>
<dbReference type="Proteomes" id="UP000321547">
    <property type="component" value="Unassembled WGS sequence"/>
</dbReference>
<accession>A0A1I5PKG1</accession>
<reference evidence="3 4" key="1">
    <citation type="submission" date="2016-10" db="EMBL/GenBank/DDBJ databases">
        <authorList>
            <person name="de Groot N.N."/>
        </authorList>
    </citation>
    <scope>NUCLEOTIDE SEQUENCE [LARGE SCALE GENOMIC DNA]</scope>
    <source>
        <strain evidence="3 4">DSM 17073</strain>
    </source>
</reference>
<feature type="transmembrane region" description="Helical" evidence="1">
    <location>
        <begin position="28"/>
        <end position="46"/>
    </location>
</feature>
<evidence type="ECO:0000313" key="3">
    <source>
        <dbReference type="EMBL" id="SFP34026.1"/>
    </source>
</evidence>
<name>A0A1I5PKG1_9BACI</name>
<organism evidence="3 4">
    <name type="scientific">Halolactibacillus halophilus</name>
    <dbReference type="NCBI Taxonomy" id="306540"/>
    <lineage>
        <taxon>Bacteria</taxon>
        <taxon>Bacillati</taxon>
        <taxon>Bacillota</taxon>
        <taxon>Bacilli</taxon>
        <taxon>Bacillales</taxon>
        <taxon>Bacillaceae</taxon>
        <taxon>Halolactibacillus</taxon>
    </lineage>
</organism>
<reference evidence="2 5" key="2">
    <citation type="submission" date="2019-07" db="EMBL/GenBank/DDBJ databases">
        <title>Whole genome shotgun sequence of Halolactibacillus halophilus NBRC 100868.</title>
        <authorList>
            <person name="Hosoyama A."/>
            <person name="Uohara A."/>
            <person name="Ohji S."/>
            <person name="Ichikawa N."/>
        </authorList>
    </citation>
    <scope>NUCLEOTIDE SEQUENCE [LARGE SCALE GENOMIC DNA]</scope>
    <source>
        <strain evidence="2 5">NBRC 100868</strain>
    </source>
</reference>
<dbReference type="EMBL" id="FOXC01000015">
    <property type="protein sequence ID" value="SFP34026.1"/>
    <property type="molecule type" value="Genomic_DNA"/>
</dbReference>
<keyword evidence="5" id="KW-1185">Reference proteome</keyword>
<keyword evidence="1" id="KW-0812">Transmembrane</keyword>
<dbReference type="PANTHER" id="PTHR37309:SF1">
    <property type="entry name" value="SLR0284 PROTEIN"/>
    <property type="match status" value="1"/>
</dbReference>
<dbReference type="Pfam" id="PF04020">
    <property type="entry name" value="Phage_holin_4_2"/>
    <property type="match status" value="1"/>
</dbReference>
<evidence type="ECO:0000313" key="5">
    <source>
        <dbReference type="Proteomes" id="UP000321547"/>
    </source>
</evidence>
<dbReference type="PANTHER" id="PTHR37309">
    <property type="entry name" value="SLR0284 PROTEIN"/>
    <property type="match status" value="1"/>
</dbReference>
<evidence type="ECO:0000256" key="1">
    <source>
        <dbReference type="SAM" id="Phobius"/>
    </source>
</evidence>
<feature type="transmembrane region" description="Helical" evidence="1">
    <location>
        <begin position="58"/>
        <end position="81"/>
    </location>
</feature>
<protein>
    <submittedName>
        <fullName evidence="2">Membrane protein YvlD</fullName>
    </submittedName>
    <submittedName>
        <fullName evidence="3">Putative membrane protein</fullName>
    </submittedName>
</protein>
<feature type="transmembrane region" description="Helical" evidence="1">
    <location>
        <begin position="87"/>
        <end position="107"/>
    </location>
</feature>
<evidence type="ECO:0000313" key="2">
    <source>
        <dbReference type="EMBL" id="GEM02038.1"/>
    </source>
</evidence>
<keyword evidence="1" id="KW-0472">Membrane</keyword>
<dbReference type="Proteomes" id="UP000242243">
    <property type="component" value="Unassembled WGS sequence"/>
</dbReference>
<proteinExistence type="predicted"/>
<keyword evidence="1" id="KW-1133">Transmembrane helix</keyword>
<sequence length="114" mass="12440">MRWILSLTLQALAIITAGYLFDGFYIESFWIAILAAVILTLLNAIIKPILVILTLPITILTLGLFMFIINAITLMLAQAIIGSGFVIESFGLAILASIVISFINMVLQKGLNDK</sequence>
<dbReference type="AlphaFoldDB" id="A0A1I5PKG1"/>